<name>A0A5J4RR02_9ZZZZ</name>
<feature type="region of interest" description="Disordered" evidence="1">
    <location>
        <begin position="302"/>
        <end position="321"/>
    </location>
</feature>
<proteinExistence type="predicted"/>
<sequence length="347" mass="38674">MQKRVSGVSVNGTAFKIMTNTSLRPAAVKCIKSIFYNFFFRQYRAALFPGKIPVSQVDHALDKKIPFTPDWIGIYLDFVAFWIRSIGFLLQEYREKVRGTVEQGAAAQGEQIPAQEKWITAVAAVKDFLDSMGALYAFAAEVYQKNLSTTMRPFYIRRFRFLLVHAFDPHLMCIPSLHVMVVIRTYTKFAAILRSLGDEKTYAPQIAEIKKGALDITEAILYVKQHSVNCVAAAMYAMTCFDAKLFPQSEAEDFVSRLFTEDTSDEPPVTAKLSKIGPAEGAEIRNHIATLYRQFLAEHCETSNKASPGTPGEVSSGAASWDTPLIRFLQSLPQKSARPETSAGAKS</sequence>
<gene>
    <name evidence="2" type="ORF">EZS27_015674</name>
</gene>
<evidence type="ECO:0000313" key="2">
    <source>
        <dbReference type="EMBL" id="KAA6336149.1"/>
    </source>
</evidence>
<protein>
    <submittedName>
        <fullName evidence="2">Uncharacterized protein</fullName>
    </submittedName>
</protein>
<accession>A0A5J4RR02</accession>
<comment type="caution">
    <text evidence="2">The sequence shown here is derived from an EMBL/GenBank/DDBJ whole genome shotgun (WGS) entry which is preliminary data.</text>
</comment>
<dbReference type="EMBL" id="SNRY01000822">
    <property type="protein sequence ID" value="KAA6336149.1"/>
    <property type="molecule type" value="Genomic_DNA"/>
</dbReference>
<dbReference type="AlphaFoldDB" id="A0A5J4RR02"/>
<evidence type="ECO:0000256" key="1">
    <source>
        <dbReference type="SAM" id="MobiDB-lite"/>
    </source>
</evidence>
<organism evidence="2">
    <name type="scientific">termite gut metagenome</name>
    <dbReference type="NCBI Taxonomy" id="433724"/>
    <lineage>
        <taxon>unclassified sequences</taxon>
        <taxon>metagenomes</taxon>
        <taxon>organismal metagenomes</taxon>
    </lineage>
</organism>
<reference evidence="2" key="1">
    <citation type="submission" date="2019-03" db="EMBL/GenBank/DDBJ databases">
        <title>Single cell metagenomics reveals metabolic interactions within the superorganism composed of flagellate Streblomastix strix and complex community of Bacteroidetes bacteria on its surface.</title>
        <authorList>
            <person name="Treitli S.C."/>
            <person name="Kolisko M."/>
            <person name="Husnik F."/>
            <person name="Keeling P."/>
            <person name="Hampl V."/>
        </authorList>
    </citation>
    <scope>NUCLEOTIDE SEQUENCE</scope>
    <source>
        <strain evidence="2">STM</strain>
    </source>
</reference>